<evidence type="ECO:0000256" key="3">
    <source>
        <dbReference type="ARBA" id="ARBA00022840"/>
    </source>
</evidence>
<evidence type="ECO:0000256" key="2">
    <source>
        <dbReference type="ARBA" id="ARBA00022741"/>
    </source>
</evidence>
<dbReference type="SUPFAM" id="SSF52540">
    <property type="entry name" value="P-loop containing nucleoside triphosphate hydrolases"/>
    <property type="match status" value="1"/>
</dbReference>
<dbReference type="InterPro" id="IPR003593">
    <property type="entry name" value="AAA+_ATPase"/>
</dbReference>
<name>A0A9X2GNL9_9ACTN</name>
<dbReference type="Proteomes" id="UP001139648">
    <property type="component" value="Unassembled WGS sequence"/>
</dbReference>
<evidence type="ECO:0000313" key="5">
    <source>
        <dbReference type="EMBL" id="MCP2360724.1"/>
    </source>
</evidence>
<evidence type="ECO:0000256" key="1">
    <source>
        <dbReference type="ARBA" id="ARBA00022448"/>
    </source>
</evidence>
<dbReference type="InterPro" id="IPR003439">
    <property type="entry name" value="ABC_transporter-like_ATP-bd"/>
</dbReference>
<dbReference type="InterPro" id="IPR051782">
    <property type="entry name" value="ABC_Transporter_VariousFunc"/>
</dbReference>
<feature type="domain" description="ABC transporter" evidence="4">
    <location>
        <begin position="5"/>
        <end position="219"/>
    </location>
</feature>
<comment type="caution">
    <text evidence="5">The sequence shown here is derived from an EMBL/GenBank/DDBJ whole genome shotgun (WGS) entry which is preliminary data.</text>
</comment>
<organism evidence="5 6">
    <name type="scientific">Nonomuraea thailandensis</name>
    <dbReference type="NCBI Taxonomy" id="1188745"/>
    <lineage>
        <taxon>Bacteria</taxon>
        <taxon>Bacillati</taxon>
        <taxon>Actinomycetota</taxon>
        <taxon>Actinomycetes</taxon>
        <taxon>Streptosporangiales</taxon>
        <taxon>Streptosporangiaceae</taxon>
        <taxon>Nonomuraea</taxon>
    </lineage>
</organism>
<dbReference type="PANTHER" id="PTHR42939:SF1">
    <property type="entry name" value="ABC TRANSPORTER ATP-BINDING PROTEIN ALBC-RELATED"/>
    <property type="match status" value="1"/>
</dbReference>
<dbReference type="CDD" id="cd03230">
    <property type="entry name" value="ABC_DR_subfamily_A"/>
    <property type="match status" value="1"/>
</dbReference>
<dbReference type="AlphaFoldDB" id="A0A9X2GNL9"/>
<keyword evidence="1" id="KW-0813">Transport</keyword>
<reference evidence="5" key="1">
    <citation type="submission" date="2022-06" db="EMBL/GenBank/DDBJ databases">
        <title>Sequencing the genomes of 1000 actinobacteria strains.</title>
        <authorList>
            <person name="Klenk H.-P."/>
        </authorList>
    </citation>
    <scope>NUCLEOTIDE SEQUENCE</scope>
    <source>
        <strain evidence="5">DSM 46694</strain>
    </source>
</reference>
<sequence length="281" mass="29366">MSPALEVTGLGVRYRRTWALRDCSLSVPAGRVAALVGPNGAGKTTLMHVAVGLLRPSRGTVRVAGAAAFVAQDKPLYESFTVAEMLAFGRRMNTRWDGAAAAVRLAGLGIPPERKVSALSGGQQAQVAVTLALASRPDLLVLDEPLANLDPLARHDVIRVIMAEVADRELTVLLSSHVVSDLEETCDWLIVLNGGGLQVSGDVEELLDGHHVLTGPDGASAAGARVVGASRTGRQVSMLVRGALPLDPRWQARRPGLEELVMGYLRSPGSSALPGLTGVGA</sequence>
<keyword evidence="6" id="KW-1185">Reference proteome</keyword>
<dbReference type="InterPro" id="IPR027417">
    <property type="entry name" value="P-loop_NTPase"/>
</dbReference>
<evidence type="ECO:0000259" key="4">
    <source>
        <dbReference type="PROSITE" id="PS50893"/>
    </source>
</evidence>
<evidence type="ECO:0000313" key="6">
    <source>
        <dbReference type="Proteomes" id="UP001139648"/>
    </source>
</evidence>
<dbReference type="Pfam" id="PF00005">
    <property type="entry name" value="ABC_tran"/>
    <property type="match status" value="1"/>
</dbReference>
<protein>
    <submittedName>
        <fullName evidence="5">ABC-2 type transport system ATP-binding protein</fullName>
    </submittedName>
</protein>
<dbReference type="EMBL" id="JAMZEB010000002">
    <property type="protein sequence ID" value="MCP2360724.1"/>
    <property type="molecule type" value="Genomic_DNA"/>
</dbReference>
<dbReference type="PROSITE" id="PS50893">
    <property type="entry name" value="ABC_TRANSPORTER_2"/>
    <property type="match status" value="1"/>
</dbReference>
<proteinExistence type="predicted"/>
<dbReference type="GO" id="GO:0016887">
    <property type="term" value="F:ATP hydrolysis activity"/>
    <property type="evidence" value="ECO:0007669"/>
    <property type="project" value="InterPro"/>
</dbReference>
<dbReference type="SMART" id="SM00382">
    <property type="entry name" value="AAA"/>
    <property type="match status" value="1"/>
</dbReference>
<keyword evidence="2" id="KW-0547">Nucleotide-binding</keyword>
<dbReference type="Gene3D" id="3.40.50.300">
    <property type="entry name" value="P-loop containing nucleotide triphosphate hydrolases"/>
    <property type="match status" value="1"/>
</dbReference>
<dbReference type="GO" id="GO:0005524">
    <property type="term" value="F:ATP binding"/>
    <property type="evidence" value="ECO:0007669"/>
    <property type="project" value="UniProtKB-KW"/>
</dbReference>
<accession>A0A9X2GNL9</accession>
<dbReference type="PANTHER" id="PTHR42939">
    <property type="entry name" value="ABC TRANSPORTER ATP-BINDING PROTEIN ALBC-RELATED"/>
    <property type="match status" value="1"/>
</dbReference>
<gene>
    <name evidence="5" type="ORF">HD597_007744</name>
</gene>
<keyword evidence="3 5" id="KW-0067">ATP-binding</keyword>
<dbReference type="RefSeq" id="WP_253748919.1">
    <property type="nucleotide sequence ID" value="NZ_BAABKA010000108.1"/>
</dbReference>